<dbReference type="EMBL" id="MKIN01000020">
    <property type="protein sequence ID" value="OLP50835.1"/>
    <property type="molecule type" value="Genomic_DNA"/>
</dbReference>
<evidence type="ECO:0000313" key="5">
    <source>
        <dbReference type="Proteomes" id="UP000185598"/>
    </source>
</evidence>
<dbReference type="Proteomes" id="UP000185598">
    <property type="component" value="Unassembled WGS sequence"/>
</dbReference>
<keyword evidence="1" id="KW-0472">Membrane</keyword>
<comment type="caution">
    <text evidence="4">The sequence shown here is derived from an EMBL/GenBank/DDBJ whole genome shotgun (WGS) entry which is preliminary data.</text>
</comment>
<dbReference type="InterPro" id="IPR012495">
    <property type="entry name" value="TadE-like_dom"/>
</dbReference>
<gene>
    <name evidence="4" type="ORF">BJF91_06190</name>
    <name evidence="3" type="ORF">GGQ71_003941</name>
</gene>
<feature type="transmembrane region" description="Helical" evidence="1">
    <location>
        <begin position="34"/>
        <end position="61"/>
    </location>
</feature>
<accession>A0A1Q9A8B9</accession>
<dbReference type="EMBL" id="JACIED010000005">
    <property type="protein sequence ID" value="MBB4009653.1"/>
    <property type="molecule type" value="Genomic_DNA"/>
</dbReference>
<dbReference type="Pfam" id="PF07811">
    <property type="entry name" value="TadE"/>
    <property type="match status" value="1"/>
</dbReference>
<feature type="domain" description="TadE-like" evidence="2">
    <location>
        <begin position="32"/>
        <end position="71"/>
    </location>
</feature>
<reference evidence="4 5" key="1">
    <citation type="submission" date="2016-09" db="EMBL/GenBank/DDBJ databases">
        <title>Rhizobium oryziradicis sp. nov., isolated from the root of rice.</title>
        <authorList>
            <person name="Zhao J."/>
            <person name="Zhang X."/>
        </authorList>
    </citation>
    <scope>NUCLEOTIDE SEQUENCE [LARGE SCALE GENOMIC DNA]</scope>
    <source>
        <strain evidence="4 5">14971</strain>
    </source>
</reference>
<organism evidence="4 5">
    <name type="scientific">Allorhizobium taibaishanense</name>
    <dbReference type="NCBI Taxonomy" id="887144"/>
    <lineage>
        <taxon>Bacteria</taxon>
        <taxon>Pseudomonadati</taxon>
        <taxon>Pseudomonadota</taxon>
        <taxon>Alphaproteobacteria</taxon>
        <taxon>Hyphomicrobiales</taxon>
        <taxon>Rhizobiaceae</taxon>
        <taxon>Rhizobium/Agrobacterium group</taxon>
        <taxon>Allorhizobium</taxon>
    </lineage>
</organism>
<sequence length="208" mass="23362">MTFSDGLRSERDDGPWRRWKIAALRFRRSRDGSAAIEFAILAIPYFLIIFAILETFVAFIAEQTVNAAVDTLSRQLRTGNITYQLSRSTDKTAVQFRQLFCNEISFLLTCDANEVATPNRLWLDVRSFSTFSAMPTTIATTSGSLDTSSFAFTPGGASSINMLRAFYYWPVTTDLVRPYIATIHRPGVSSNSDYLIVSTTAFQNENYP</sequence>
<reference evidence="3 6" key="2">
    <citation type="submission" date="2020-08" db="EMBL/GenBank/DDBJ databases">
        <title>Genomic Encyclopedia of Type Strains, Phase IV (KMG-IV): sequencing the most valuable type-strain genomes for metagenomic binning, comparative biology and taxonomic classification.</title>
        <authorList>
            <person name="Goeker M."/>
        </authorList>
    </citation>
    <scope>NUCLEOTIDE SEQUENCE [LARGE SCALE GENOMIC DNA]</scope>
    <source>
        <strain evidence="3 6">DSM 100021</strain>
    </source>
</reference>
<dbReference type="RefSeq" id="WP_075613538.1">
    <property type="nucleotide sequence ID" value="NZ_JACIED010000005.1"/>
</dbReference>
<protein>
    <submittedName>
        <fullName evidence="3 4">Pilus assembly protein TadG</fullName>
    </submittedName>
</protein>
<evidence type="ECO:0000259" key="2">
    <source>
        <dbReference type="Pfam" id="PF07811"/>
    </source>
</evidence>
<dbReference type="OrthoDB" id="7990385at2"/>
<keyword evidence="5" id="KW-1185">Reference proteome</keyword>
<keyword evidence="1" id="KW-0812">Transmembrane</keyword>
<dbReference type="STRING" id="887144.BJF91_06190"/>
<name>A0A1Q9A8B9_9HYPH</name>
<keyword evidence="1" id="KW-1133">Transmembrane helix</keyword>
<evidence type="ECO:0000313" key="3">
    <source>
        <dbReference type="EMBL" id="MBB4009653.1"/>
    </source>
</evidence>
<evidence type="ECO:0000313" key="6">
    <source>
        <dbReference type="Proteomes" id="UP000544107"/>
    </source>
</evidence>
<evidence type="ECO:0000313" key="4">
    <source>
        <dbReference type="EMBL" id="OLP50835.1"/>
    </source>
</evidence>
<dbReference type="AlphaFoldDB" id="A0A1Q9A8B9"/>
<proteinExistence type="predicted"/>
<evidence type="ECO:0000256" key="1">
    <source>
        <dbReference type="SAM" id="Phobius"/>
    </source>
</evidence>
<dbReference type="Proteomes" id="UP000544107">
    <property type="component" value="Unassembled WGS sequence"/>
</dbReference>